<gene>
    <name evidence="1" type="ORF">CAMGR0001_1674</name>
</gene>
<accession>C8PIL3</accession>
<evidence type="ECO:0000313" key="2">
    <source>
        <dbReference type="Proteomes" id="UP000005709"/>
    </source>
</evidence>
<sequence length="409" mass="46151">MRNLARSLIRFKILKAKGEVEALLQNYSQTQRQRLEQILDEIVALSTQETDASTLKKLLLDKAASANIEVSPQDLESIYIILAQKVSKKLAVAAAGHIKEAVKFSFDTVDAEAIEAMRKGFYWMGKEYNERLQNRLKDIIERVFKAEIANEEVGSALKEEFGSIINADESYFKGVADHIALQAQNVAAVTQGSKYGVQFYKVLAILDDRTTKICRSMHGRIIPAEHLSAQADKILNAHSLADKKAAAAWRDQAFFGKSLPKNFGLPPYHFRCRTEVTPVWVDEEEEDGVMMRNTQPLSNDEIIRHIDKIGVERVLDLKAANGEHGLKNRLKRNEKLKSDIIKALNSIIAIAPKKDEENLSNAVSSNGYFMVFDGNRIVTAYKPGKGAQTYFKEKSLALQQEIIKRWWQK</sequence>
<dbReference type="OrthoDB" id="5362630at2"/>
<protein>
    <recommendedName>
        <fullName evidence="3">Phage head morphogenesis domain-containing protein</fullName>
    </recommendedName>
</protein>
<reference evidence="1 2" key="1">
    <citation type="submission" date="2009-07" db="EMBL/GenBank/DDBJ databases">
        <authorList>
            <person name="Madupu R."/>
            <person name="Sebastian Y."/>
            <person name="Durkin A.S."/>
            <person name="Torralba M."/>
            <person name="Methe B."/>
            <person name="Sutton G.G."/>
            <person name="Strausberg R.L."/>
            <person name="Nelson K.E."/>
        </authorList>
    </citation>
    <scope>NUCLEOTIDE SEQUENCE [LARGE SCALE GENOMIC DNA]</scope>
    <source>
        <strain evidence="1 2">RM3268</strain>
    </source>
</reference>
<comment type="caution">
    <text evidence="1">The sequence shown here is derived from an EMBL/GenBank/DDBJ whole genome shotgun (WGS) entry which is preliminary data.</text>
</comment>
<dbReference type="eggNOG" id="ENOG50316X8">
    <property type="taxonomic scope" value="Bacteria"/>
</dbReference>
<organism evidence="1 2">
    <name type="scientific">Campylobacter gracilis RM3268</name>
    <dbReference type="NCBI Taxonomy" id="553220"/>
    <lineage>
        <taxon>Bacteria</taxon>
        <taxon>Pseudomonadati</taxon>
        <taxon>Campylobacterota</taxon>
        <taxon>Epsilonproteobacteria</taxon>
        <taxon>Campylobacterales</taxon>
        <taxon>Campylobacteraceae</taxon>
        <taxon>Campylobacter</taxon>
    </lineage>
</organism>
<dbReference type="RefSeq" id="WP_005872506.1">
    <property type="nucleotide sequence ID" value="NZ_ACYG01000027.1"/>
</dbReference>
<dbReference type="Proteomes" id="UP000005709">
    <property type="component" value="Unassembled WGS sequence"/>
</dbReference>
<dbReference type="EMBL" id="ACYG01000027">
    <property type="protein sequence ID" value="EEV17378.1"/>
    <property type="molecule type" value="Genomic_DNA"/>
</dbReference>
<dbReference type="STRING" id="824.CGRAC_0601"/>
<keyword evidence="2" id="KW-1185">Reference proteome</keyword>
<dbReference type="AlphaFoldDB" id="C8PIL3"/>
<evidence type="ECO:0000313" key="1">
    <source>
        <dbReference type="EMBL" id="EEV17378.1"/>
    </source>
</evidence>
<proteinExistence type="predicted"/>
<name>C8PIL3_9BACT</name>
<evidence type="ECO:0008006" key="3">
    <source>
        <dbReference type="Google" id="ProtNLM"/>
    </source>
</evidence>